<evidence type="ECO:0000313" key="1">
    <source>
        <dbReference type="EMBL" id="PMD58517.1"/>
    </source>
</evidence>
<sequence length="731" mass="82054">MESSLASIGTFSGQALQGVNQLHAFFKDVSLARQRTADLLDELQFLAFTLTDIQRLVARLEQASNDSGNLHTALYKTVSNISTLKSRLKTCAMEVTAWVQVTTDSDPSSENGVWAFFKKVKVAVNKSGFEEMGRKISGHRQRLGLSLSVLGRWMDQVGFTRVAELSAKFDGLTDAHLKLNDSINKQIAVSAEDRPHEAAISEAIGSQLRPLETSIEDHFDRMSSNHSESQQSIHSLSHSISSLASQMSQLLEMANVSDVSQKHSVKAPGITNAKIAETEDEWCCDSISGIDGGFIETGNAKYSCIYCFSVFQWGPENSHERGRHLAEAHSFGKCNLMITYQSWDELMLHLDTFHAAKRIHWADDLFCRKRKPLPLLRDQHFSDEHPSEAVERSSEGKIIRACLNMALAECGLPEPSDYLAYSLEPCEIYGSYWYRTAGNTQNDARYKIGCLLEELFVSGNDGYFDNTHALESLIISKIKNEVCKDAPHQDGFTQRKRINAWFLQSLTKSLPLRLLLASGKVTADLTPATSPNWLIPILAVWNIDEAATGAEQLCELSDGAVDSRDDLKPDPDFDVQLASDDQNNAEEVTSARNHLLLTQKLIDWSPTLSAIPDFPSLRSGTIGEDDRIFHPLVSKYLIKMADSDFLEERLDRFLHSKKALERKRQRRERFNQSLEPEEKAWLERSDAEQNEISMMLQEAKGKLEELREQCLAAGLVDEIGRAIDYSSKRER</sequence>
<dbReference type="InParanoid" id="A0A2J6T675"/>
<reference evidence="1 2" key="1">
    <citation type="submission" date="2016-04" db="EMBL/GenBank/DDBJ databases">
        <title>A degradative enzymes factory behind the ericoid mycorrhizal symbiosis.</title>
        <authorList>
            <consortium name="DOE Joint Genome Institute"/>
            <person name="Martino E."/>
            <person name="Morin E."/>
            <person name="Grelet G."/>
            <person name="Kuo A."/>
            <person name="Kohler A."/>
            <person name="Daghino S."/>
            <person name="Barry K."/>
            <person name="Choi C."/>
            <person name="Cichocki N."/>
            <person name="Clum A."/>
            <person name="Copeland A."/>
            <person name="Hainaut M."/>
            <person name="Haridas S."/>
            <person name="Labutti K."/>
            <person name="Lindquist E."/>
            <person name="Lipzen A."/>
            <person name="Khouja H.-R."/>
            <person name="Murat C."/>
            <person name="Ohm R."/>
            <person name="Olson A."/>
            <person name="Spatafora J."/>
            <person name="Veneault-Fourrey C."/>
            <person name="Henrissat B."/>
            <person name="Grigoriev I."/>
            <person name="Martin F."/>
            <person name="Perotto S."/>
        </authorList>
    </citation>
    <scope>NUCLEOTIDE SEQUENCE [LARGE SCALE GENOMIC DNA]</scope>
    <source>
        <strain evidence="1 2">E</strain>
    </source>
</reference>
<dbReference type="OrthoDB" id="5344057at2759"/>
<dbReference type="RefSeq" id="XP_024735421.1">
    <property type="nucleotide sequence ID" value="XM_024883305.1"/>
</dbReference>
<dbReference type="EMBL" id="KZ613822">
    <property type="protein sequence ID" value="PMD58517.1"/>
    <property type="molecule type" value="Genomic_DNA"/>
</dbReference>
<gene>
    <name evidence="1" type="ORF">K444DRAFT_631102</name>
</gene>
<proteinExistence type="predicted"/>
<dbReference type="Proteomes" id="UP000235371">
    <property type="component" value="Unassembled WGS sequence"/>
</dbReference>
<dbReference type="STRING" id="1095630.A0A2J6T675"/>
<dbReference type="AlphaFoldDB" id="A0A2J6T675"/>
<organism evidence="1 2">
    <name type="scientific">Hyaloscypha bicolor E</name>
    <dbReference type="NCBI Taxonomy" id="1095630"/>
    <lineage>
        <taxon>Eukaryota</taxon>
        <taxon>Fungi</taxon>
        <taxon>Dikarya</taxon>
        <taxon>Ascomycota</taxon>
        <taxon>Pezizomycotina</taxon>
        <taxon>Leotiomycetes</taxon>
        <taxon>Helotiales</taxon>
        <taxon>Hyaloscyphaceae</taxon>
        <taxon>Hyaloscypha</taxon>
        <taxon>Hyaloscypha bicolor</taxon>
    </lineage>
</organism>
<name>A0A2J6T675_9HELO</name>
<keyword evidence="2" id="KW-1185">Reference proteome</keyword>
<accession>A0A2J6T675</accession>
<dbReference type="GeneID" id="36591382"/>
<evidence type="ECO:0000313" key="2">
    <source>
        <dbReference type="Proteomes" id="UP000235371"/>
    </source>
</evidence>
<protein>
    <submittedName>
        <fullName evidence="1">Uncharacterized protein</fullName>
    </submittedName>
</protein>